<sequence length="111" mass="12202">MGVDVSIAMIDSDELTRFVTLDSEKYGKNSIMDVLDGDLYSQGLELNTTELDKLTTKSETISDCNKISKILDGGLLVKLPFEIKSKDADIKKAIEKASLLISSFKPIKNSN</sequence>
<proteinExistence type="predicted"/>
<dbReference type="EMBL" id="KF900434">
    <property type="protein sequence ID" value="AIE94947.1"/>
    <property type="molecule type" value="Genomic_DNA"/>
</dbReference>
<dbReference type="EC" id="1.17.4.2" evidence="1"/>
<evidence type="ECO:0000313" key="1">
    <source>
        <dbReference type="EMBL" id="AIE94947.1"/>
    </source>
</evidence>
<dbReference type="AlphaFoldDB" id="A0A075FZD5"/>
<keyword evidence="1" id="KW-0560">Oxidoreductase</keyword>
<name>A0A075FZD5_9ARCH</name>
<dbReference type="GO" id="GO:0008998">
    <property type="term" value="F:ribonucleoside-triphosphate reductase (thioredoxin) activity"/>
    <property type="evidence" value="ECO:0007669"/>
    <property type="project" value="UniProtKB-EC"/>
</dbReference>
<accession>A0A075FZD5</accession>
<protein>
    <submittedName>
        <fullName evidence="1">Regulatory protein ArsR (NrdD)</fullName>
        <ecNumber evidence="1">1.17.4.2</ecNumber>
    </submittedName>
</protein>
<organism evidence="1">
    <name type="scientific">uncultured marine thaumarchaeote AD1000_54_F06</name>
    <dbReference type="NCBI Taxonomy" id="1455925"/>
    <lineage>
        <taxon>Archaea</taxon>
        <taxon>Nitrososphaerota</taxon>
        <taxon>environmental samples</taxon>
    </lineage>
</organism>
<gene>
    <name evidence="1" type="primary">nrdD</name>
</gene>
<reference evidence="1" key="1">
    <citation type="journal article" date="2014" name="Genome Biol. Evol.">
        <title>Pangenome evidence for extensive interdomain horizontal transfer affecting lineage core and shell genes in uncultured planktonic thaumarchaeota and euryarchaeota.</title>
        <authorList>
            <person name="Deschamps P."/>
            <person name="Zivanovic Y."/>
            <person name="Moreira D."/>
            <person name="Rodriguez-Valera F."/>
            <person name="Lopez-Garcia P."/>
        </authorList>
    </citation>
    <scope>NUCLEOTIDE SEQUENCE</scope>
</reference>